<comment type="caution">
    <text evidence="3">The sequence shown here is derived from an EMBL/GenBank/DDBJ whole genome shotgun (WGS) entry which is preliminary data.</text>
</comment>
<sequence>MYKFCIVVFLICMQTRAIAEPNSAGKAELISQRAQARQASNDVEAQQIRRISKTLRLKITKLSDNRGQEYIGATVSRAELQPYLAKLESILGASFQQYRERQATRDHQLFHMTIISPPEYQVANKTDIEKLLSLDVINSSMSGEVNVTLLGLGNVQLDNKETYFIVAKSSDAQMIRQQFLLKNKDFHITLGFNPDDIYGVTKDSSTLIKE</sequence>
<evidence type="ECO:0000256" key="1">
    <source>
        <dbReference type="SAM" id="SignalP"/>
    </source>
</evidence>
<feature type="signal peptide" evidence="1">
    <location>
        <begin position="1"/>
        <end position="19"/>
    </location>
</feature>
<proteinExistence type="predicted"/>
<accession>A0ABS9X549</accession>
<organism evidence="3 4">
    <name type="scientific">Colwellia maritima</name>
    <dbReference type="NCBI Taxonomy" id="2912588"/>
    <lineage>
        <taxon>Bacteria</taxon>
        <taxon>Pseudomonadati</taxon>
        <taxon>Pseudomonadota</taxon>
        <taxon>Gammaproteobacteria</taxon>
        <taxon>Alteromonadales</taxon>
        <taxon>Colwelliaceae</taxon>
        <taxon>Colwellia</taxon>
    </lineage>
</organism>
<keyword evidence="1" id="KW-0732">Signal</keyword>
<dbReference type="Proteomes" id="UP001139646">
    <property type="component" value="Unassembled WGS sequence"/>
</dbReference>
<feature type="domain" description="Swiss Army Knife 2H phosphoesterase" evidence="2">
    <location>
        <begin position="95"/>
        <end position="198"/>
    </location>
</feature>
<evidence type="ECO:0000313" key="4">
    <source>
        <dbReference type="Proteomes" id="UP001139646"/>
    </source>
</evidence>
<reference evidence="3" key="1">
    <citation type="submission" date="2022-01" db="EMBL/GenBank/DDBJ databases">
        <title>Colwellia maritima, isolated from seawater.</title>
        <authorList>
            <person name="Kristyanto S."/>
            <person name="Jung J."/>
            <person name="Jeon C.O."/>
        </authorList>
    </citation>
    <scope>NUCLEOTIDE SEQUENCE</scope>
    <source>
        <strain evidence="3">MSW7</strain>
    </source>
</reference>
<dbReference type="EMBL" id="JAKKSL010000002">
    <property type="protein sequence ID" value="MCI2284576.1"/>
    <property type="molecule type" value="Genomic_DNA"/>
</dbReference>
<evidence type="ECO:0000313" key="3">
    <source>
        <dbReference type="EMBL" id="MCI2284576.1"/>
    </source>
</evidence>
<keyword evidence="4" id="KW-1185">Reference proteome</keyword>
<evidence type="ECO:0000259" key="2">
    <source>
        <dbReference type="Pfam" id="PF22547"/>
    </source>
</evidence>
<feature type="chain" id="PRO_5045921589" description="Swiss Army Knife 2H phosphoesterase domain-containing protein" evidence="1">
    <location>
        <begin position="20"/>
        <end position="210"/>
    </location>
</feature>
<dbReference type="Pfam" id="PF22547">
    <property type="entry name" value="2H-SAK"/>
    <property type="match status" value="1"/>
</dbReference>
<name>A0ABS9X549_9GAMM</name>
<protein>
    <recommendedName>
        <fullName evidence="2">Swiss Army Knife 2H phosphoesterase domain-containing protein</fullName>
    </recommendedName>
</protein>
<dbReference type="InterPro" id="IPR054498">
    <property type="entry name" value="2H-SAK"/>
</dbReference>
<gene>
    <name evidence="3" type="ORF">L3081_15725</name>
</gene>
<dbReference type="RefSeq" id="WP_242287005.1">
    <property type="nucleotide sequence ID" value="NZ_JAKKSL010000002.1"/>
</dbReference>